<dbReference type="EMBL" id="SNWQ01000020">
    <property type="protein sequence ID" value="TDO36277.1"/>
    <property type="molecule type" value="Genomic_DNA"/>
</dbReference>
<reference evidence="1 2" key="1">
    <citation type="submission" date="2019-03" db="EMBL/GenBank/DDBJ databases">
        <title>Genomic Encyclopedia of Type Strains, Phase III (KMG-III): the genomes of soil and plant-associated and newly described type strains.</title>
        <authorList>
            <person name="Whitman W."/>
        </authorList>
    </citation>
    <scope>NUCLEOTIDE SEQUENCE [LARGE SCALE GENOMIC DNA]</scope>
    <source>
        <strain evidence="1 2">VKM Ac-2527</strain>
    </source>
</reference>
<gene>
    <name evidence="1" type="ORF">EV643_1207</name>
</gene>
<proteinExistence type="predicted"/>
<comment type="caution">
    <text evidence="1">The sequence shown here is derived from an EMBL/GenBank/DDBJ whole genome shotgun (WGS) entry which is preliminary data.</text>
</comment>
<sequence>MTLSQRDLADVGVLIGCGLRPKLRPGADSEYRALLGRYRTDPEFRNAVDGVLDGLDAQVLSESDLGLVLGARRESVFAFRISDLPNVTRVSDRLLIGLVSVAVAAFAFPAPADFDDDRVHWVSVEEIERFLREVCERLKQSPDLVMREEESFEEAWRTYDRLSPGYKADKGKGKARRSPASSPYWVASVLTWMVDQGLARPAPTRGPEAFQLLERFRIQARELAGNATYAVLASMRREEGAA</sequence>
<protein>
    <submittedName>
        <fullName evidence="1">Uncharacterized protein</fullName>
    </submittedName>
</protein>
<name>A0A4R6JKK5_9ACTN</name>
<keyword evidence="2" id="KW-1185">Reference proteome</keyword>
<evidence type="ECO:0000313" key="2">
    <source>
        <dbReference type="Proteomes" id="UP000295388"/>
    </source>
</evidence>
<dbReference type="AlphaFoldDB" id="A0A4R6JKK5"/>
<dbReference type="Proteomes" id="UP000295388">
    <property type="component" value="Unassembled WGS sequence"/>
</dbReference>
<dbReference type="RefSeq" id="WP_133804046.1">
    <property type="nucleotide sequence ID" value="NZ_SNWQ01000020.1"/>
</dbReference>
<organism evidence="1 2">
    <name type="scientific">Kribbella caucasensis</name>
    <dbReference type="NCBI Taxonomy" id="2512215"/>
    <lineage>
        <taxon>Bacteria</taxon>
        <taxon>Bacillati</taxon>
        <taxon>Actinomycetota</taxon>
        <taxon>Actinomycetes</taxon>
        <taxon>Propionibacteriales</taxon>
        <taxon>Kribbellaceae</taxon>
        <taxon>Kribbella</taxon>
    </lineage>
</organism>
<evidence type="ECO:0000313" key="1">
    <source>
        <dbReference type="EMBL" id="TDO36277.1"/>
    </source>
</evidence>
<accession>A0A4R6JKK5</accession>
<dbReference type="OrthoDB" id="6873087at2"/>